<accession>A0A5C5ZP84</accession>
<dbReference type="SUPFAM" id="SSF88659">
    <property type="entry name" value="Sigma3 and sigma4 domains of RNA polymerase sigma factors"/>
    <property type="match status" value="1"/>
</dbReference>
<organism evidence="1 2">
    <name type="scientific">Neorhodopirellula pilleata</name>
    <dbReference type="NCBI Taxonomy" id="2714738"/>
    <lineage>
        <taxon>Bacteria</taxon>
        <taxon>Pseudomonadati</taxon>
        <taxon>Planctomycetota</taxon>
        <taxon>Planctomycetia</taxon>
        <taxon>Pirellulales</taxon>
        <taxon>Pirellulaceae</taxon>
        <taxon>Neorhodopirellula</taxon>
    </lineage>
</organism>
<dbReference type="EMBL" id="SJPM01000019">
    <property type="protein sequence ID" value="TWT89322.1"/>
    <property type="molecule type" value="Genomic_DNA"/>
</dbReference>
<dbReference type="AlphaFoldDB" id="A0A5C5ZP84"/>
<gene>
    <name evidence="1" type="ORF">Pla100_56390</name>
</gene>
<dbReference type="InterPro" id="IPR013324">
    <property type="entry name" value="RNA_pol_sigma_r3/r4-like"/>
</dbReference>
<reference evidence="1 2" key="1">
    <citation type="submission" date="2019-02" db="EMBL/GenBank/DDBJ databases">
        <title>Deep-cultivation of Planctomycetes and their phenomic and genomic characterization uncovers novel biology.</title>
        <authorList>
            <person name="Wiegand S."/>
            <person name="Jogler M."/>
            <person name="Boedeker C."/>
            <person name="Pinto D."/>
            <person name="Vollmers J."/>
            <person name="Rivas-Marin E."/>
            <person name="Kohn T."/>
            <person name="Peeters S.H."/>
            <person name="Heuer A."/>
            <person name="Rast P."/>
            <person name="Oberbeckmann S."/>
            <person name="Bunk B."/>
            <person name="Jeske O."/>
            <person name="Meyerdierks A."/>
            <person name="Storesund J.E."/>
            <person name="Kallscheuer N."/>
            <person name="Luecker S."/>
            <person name="Lage O.M."/>
            <person name="Pohl T."/>
            <person name="Merkel B.J."/>
            <person name="Hornburger P."/>
            <person name="Mueller R.-W."/>
            <person name="Bruemmer F."/>
            <person name="Labrenz M."/>
            <person name="Spormann A.M."/>
            <person name="Op Den Camp H."/>
            <person name="Overmann J."/>
            <person name="Amann R."/>
            <person name="Jetten M.S.M."/>
            <person name="Mascher T."/>
            <person name="Medema M.H."/>
            <person name="Devos D.P."/>
            <person name="Kaster A.-K."/>
            <person name="Ovreas L."/>
            <person name="Rohde M."/>
            <person name="Galperin M.Y."/>
            <person name="Jogler C."/>
        </authorList>
    </citation>
    <scope>NUCLEOTIDE SEQUENCE [LARGE SCALE GENOMIC DNA]</scope>
    <source>
        <strain evidence="1 2">Pla100</strain>
    </source>
</reference>
<dbReference type="Proteomes" id="UP000316213">
    <property type="component" value="Unassembled WGS sequence"/>
</dbReference>
<name>A0A5C5ZP84_9BACT</name>
<proteinExistence type="predicted"/>
<comment type="caution">
    <text evidence="1">The sequence shown here is derived from an EMBL/GenBank/DDBJ whole genome shotgun (WGS) entry which is preliminary data.</text>
</comment>
<evidence type="ECO:0000313" key="2">
    <source>
        <dbReference type="Proteomes" id="UP000316213"/>
    </source>
</evidence>
<dbReference type="Gene3D" id="1.20.140.160">
    <property type="match status" value="1"/>
</dbReference>
<sequence>MLDSHDLARQLVNHFCEGDCDVETLAKRIDYHAAFIPEEGVDGIAALMFIECSNEIKDAGKLSLHKITMVLSRVQKQIYRSCHEPRTESLDFIDPIEVTRSTSSDDLRSMLKEIESLLSFTELILFQMRFVDGLGLEQIAYNLGHSKSRVHRDVLALRQRLIEKLT</sequence>
<protein>
    <recommendedName>
        <fullName evidence="3">RNA polymerase sigma factor</fullName>
    </recommendedName>
</protein>
<evidence type="ECO:0000313" key="1">
    <source>
        <dbReference type="EMBL" id="TWT89322.1"/>
    </source>
</evidence>
<keyword evidence="2" id="KW-1185">Reference proteome</keyword>
<evidence type="ECO:0008006" key="3">
    <source>
        <dbReference type="Google" id="ProtNLM"/>
    </source>
</evidence>